<organism evidence="1 2">
    <name type="scientific">Desulfotalea psychrophila (strain LSv54 / DSM 12343)</name>
    <dbReference type="NCBI Taxonomy" id="177439"/>
    <lineage>
        <taxon>Bacteria</taxon>
        <taxon>Pseudomonadati</taxon>
        <taxon>Thermodesulfobacteriota</taxon>
        <taxon>Desulfobulbia</taxon>
        <taxon>Desulfobulbales</taxon>
        <taxon>Desulfocapsaceae</taxon>
        <taxon>Desulfotalea</taxon>
    </lineage>
</organism>
<protein>
    <submittedName>
        <fullName evidence="1">Uncharacterized protein</fullName>
    </submittedName>
</protein>
<keyword evidence="2" id="KW-1185">Reference proteome</keyword>
<accession>Q6AP85</accession>
<name>Q6AP85_DESPS</name>
<dbReference type="KEGG" id="dps:DP1110"/>
<dbReference type="AlphaFoldDB" id="Q6AP85"/>
<dbReference type="EMBL" id="CR522870">
    <property type="protein sequence ID" value="CAG35839.1"/>
    <property type="molecule type" value="Genomic_DNA"/>
</dbReference>
<sequence length="67" mass="7475">MWGMNPTKGAIFIKLKLIRSLLLVLCGGVITTLTGTTSQGYYISHLIFPIKNLPYLTLKSNRATKTY</sequence>
<evidence type="ECO:0000313" key="1">
    <source>
        <dbReference type="EMBL" id="CAG35839.1"/>
    </source>
</evidence>
<proteinExistence type="predicted"/>
<evidence type="ECO:0000313" key="2">
    <source>
        <dbReference type="Proteomes" id="UP000000602"/>
    </source>
</evidence>
<dbReference type="Proteomes" id="UP000000602">
    <property type="component" value="Chromosome"/>
</dbReference>
<gene>
    <name evidence="1" type="ordered locus">DP1110</name>
</gene>
<dbReference type="HOGENOM" id="CLU_2805509_0_0_7"/>
<reference evidence="2" key="1">
    <citation type="journal article" date="2004" name="Environ. Microbiol.">
        <title>The genome of Desulfotalea psychrophila, a sulfate-reducing bacterium from permanently cold Arctic sediments.</title>
        <authorList>
            <person name="Rabus R."/>
            <person name="Ruepp A."/>
            <person name="Frickey T."/>
            <person name="Rattei T."/>
            <person name="Fartmann B."/>
            <person name="Stark M."/>
            <person name="Bauer M."/>
            <person name="Zibat A."/>
            <person name="Lombardot T."/>
            <person name="Becker I."/>
            <person name="Amann J."/>
            <person name="Gellner K."/>
            <person name="Teeling H."/>
            <person name="Leuschner W.D."/>
            <person name="Gloeckner F.-O."/>
            <person name="Lupas A.N."/>
            <person name="Amann R."/>
            <person name="Klenk H.-P."/>
        </authorList>
    </citation>
    <scope>NUCLEOTIDE SEQUENCE [LARGE SCALE GENOMIC DNA]</scope>
    <source>
        <strain evidence="2">DSM 12343 / LSv54</strain>
    </source>
</reference>